<name>A0A5B7HHR6_PORTR</name>
<evidence type="ECO:0000313" key="2">
    <source>
        <dbReference type="EMBL" id="MPC70762.1"/>
    </source>
</evidence>
<comment type="caution">
    <text evidence="2">The sequence shown here is derived from an EMBL/GenBank/DDBJ whole genome shotgun (WGS) entry which is preliminary data.</text>
</comment>
<keyword evidence="3" id="KW-1185">Reference proteome</keyword>
<reference evidence="2 3" key="1">
    <citation type="submission" date="2019-05" db="EMBL/GenBank/DDBJ databases">
        <title>Another draft genome of Portunus trituberculatus and its Hox gene families provides insights of decapod evolution.</title>
        <authorList>
            <person name="Jeong J.-H."/>
            <person name="Song I."/>
            <person name="Kim S."/>
            <person name="Choi T."/>
            <person name="Kim D."/>
            <person name="Ryu S."/>
            <person name="Kim W."/>
        </authorList>
    </citation>
    <scope>NUCLEOTIDE SEQUENCE [LARGE SCALE GENOMIC DNA]</scope>
    <source>
        <tissue evidence="2">Muscle</tissue>
    </source>
</reference>
<accession>A0A5B7HHR6</accession>
<feature type="region of interest" description="Disordered" evidence="1">
    <location>
        <begin position="76"/>
        <end position="109"/>
    </location>
</feature>
<protein>
    <submittedName>
        <fullName evidence="2">Uncharacterized protein</fullName>
    </submittedName>
</protein>
<sequence length="184" mass="20217">MKRNCQDKGISYTTRVKRLADSLSPSCSFYCNTKKENPRTSTTGSSKAPPYILVFPVSVRLLTCCPLLDMSTPLPHSRPHLRTPAPSHNTREVTFPHQPSRDAIPRASPSTCRYVTRQKSWLINFHEENCLREGGRRVPGGGVRAGGCERECERGRVGGGGLTSMGTLLQGHICNLAESSLHAL</sequence>
<dbReference type="Proteomes" id="UP000324222">
    <property type="component" value="Unassembled WGS sequence"/>
</dbReference>
<gene>
    <name evidence="2" type="ORF">E2C01_065019</name>
</gene>
<evidence type="ECO:0000256" key="1">
    <source>
        <dbReference type="SAM" id="MobiDB-lite"/>
    </source>
</evidence>
<evidence type="ECO:0000313" key="3">
    <source>
        <dbReference type="Proteomes" id="UP000324222"/>
    </source>
</evidence>
<proteinExistence type="predicted"/>
<dbReference type="EMBL" id="VSRR010031653">
    <property type="protein sequence ID" value="MPC70762.1"/>
    <property type="molecule type" value="Genomic_DNA"/>
</dbReference>
<organism evidence="2 3">
    <name type="scientific">Portunus trituberculatus</name>
    <name type="common">Swimming crab</name>
    <name type="synonym">Neptunus trituberculatus</name>
    <dbReference type="NCBI Taxonomy" id="210409"/>
    <lineage>
        <taxon>Eukaryota</taxon>
        <taxon>Metazoa</taxon>
        <taxon>Ecdysozoa</taxon>
        <taxon>Arthropoda</taxon>
        <taxon>Crustacea</taxon>
        <taxon>Multicrustacea</taxon>
        <taxon>Malacostraca</taxon>
        <taxon>Eumalacostraca</taxon>
        <taxon>Eucarida</taxon>
        <taxon>Decapoda</taxon>
        <taxon>Pleocyemata</taxon>
        <taxon>Brachyura</taxon>
        <taxon>Eubrachyura</taxon>
        <taxon>Portunoidea</taxon>
        <taxon>Portunidae</taxon>
        <taxon>Portuninae</taxon>
        <taxon>Portunus</taxon>
    </lineage>
</organism>
<dbReference type="AlphaFoldDB" id="A0A5B7HHR6"/>